<gene>
    <name evidence="6" type="ORF">A2U01_0002902</name>
</gene>
<evidence type="ECO:0000256" key="2">
    <source>
        <dbReference type="ARBA" id="ARBA00023015"/>
    </source>
</evidence>
<accession>A0A392M461</accession>
<evidence type="ECO:0000313" key="6">
    <source>
        <dbReference type="EMBL" id="MCH82105.1"/>
    </source>
</evidence>
<reference evidence="6 7" key="1">
    <citation type="journal article" date="2018" name="Front. Plant Sci.">
        <title>Red Clover (Trifolium pratense) and Zigzag Clover (T. medium) - A Picture of Genomic Similarities and Differences.</title>
        <authorList>
            <person name="Dluhosova J."/>
            <person name="Istvanek J."/>
            <person name="Nedelnik J."/>
            <person name="Repkova J."/>
        </authorList>
    </citation>
    <scope>NUCLEOTIDE SEQUENCE [LARGE SCALE GENOMIC DNA]</scope>
    <source>
        <strain evidence="7">cv. 10/8</strain>
        <tissue evidence="6">Leaf</tissue>
    </source>
</reference>
<keyword evidence="3" id="KW-0238">DNA-binding</keyword>
<keyword evidence="7" id="KW-1185">Reference proteome</keyword>
<evidence type="ECO:0000256" key="3">
    <source>
        <dbReference type="ARBA" id="ARBA00023125"/>
    </source>
</evidence>
<comment type="subcellular location">
    <subcellularLocation>
        <location evidence="1">Nucleus</location>
    </subcellularLocation>
</comment>
<sequence length="289" mass="32921">MRVDKEHGTSIADKFITMTTYHLEFDINSPKGKLPGCFAKDLGLKVEKYVSLIDPNLNVLEVLVEKRKQKVYFRDGWYGMKDVYNLHFGGWVKLKYVNPRTFRITINDRFGNEVVYPSTSPRIKRYLSRESSEACSSSANKGSSDNFPFMSIPSLFLHNKLTQLTASDVTSGVLTLPWLGFCHKALPNKPSELTFVDYCGNAYKVNLSFAEDGNMQLAKFSGGWADLCKEDRLVEGMMLRLAVTQPLDNKIVYVRAVPRIAVRTTMLQGLQDGRHVPFYMTERYFIPNV</sequence>
<evidence type="ECO:0000256" key="1">
    <source>
        <dbReference type="ARBA" id="ARBA00004123"/>
    </source>
</evidence>
<keyword evidence="4" id="KW-0804">Transcription</keyword>
<dbReference type="GO" id="GO:0005634">
    <property type="term" value="C:nucleus"/>
    <property type="evidence" value="ECO:0007669"/>
    <property type="project" value="UniProtKB-SubCell"/>
</dbReference>
<dbReference type="Gene3D" id="2.40.330.10">
    <property type="entry name" value="DNA-binding pseudobarrel domain"/>
    <property type="match status" value="2"/>
</dbReference>
<proteinExistence type="predicted"/>
<name>A0A392M461_9FABA</name>
<keyword evidence="5" id="KW-0539">Nucleus</keyword>
<dbReference type="AlphaFoldDB" id="A0A392M461"/>
<dbReference type="GO" id="GO:0003677">
    <property type="term" value="F:DNA binding"/>
    <property type="evidence" value="ECO:0007669"/>
    <property type="project" value="UniProtKB-KW"/>
</dbReference>
<dbReference type="SUPFAM" id="SSF101936">
    <property type="entry name" value="DNA-binding pseudobarrel domain"/>
    <property type="match status" value="2"/>
</dbReference>
<organism evidence="6 7">
    <name type="scientific">Trifolium medium</name>
    <dbReference type="NCBI Taxonomy" id="97028"/>
    <lineage>
        <taxon>Eukaryota</taxon>
        <taxon>Viridiplantae</taxon>
        <taxon>Streptophyta</taxon>
        <taxon>Embryophyta</taxon>
        <taxon>Tracheophyta</taxon>
        <taxon>Spermatophyta</taxon>
        <taxon>Magnoliopsida</taxon>
        <taxon>eudicotyledons</taxon>
        <taxon>Gunneridae</taxon>
        <taxon>Pentapetalae</taxon>
        <taxon>rosids</taxon>
        <taxon>fabids</taxon>
        <taxon>Fabales</taxon>
        <taxon>Fabaceae</taxon>
        <taxon>Papilionoideae</taxon>
        <taxon>50 kb inversion clade</taxon>
        <taxon>NPAAA clade</taxon>
        <taxon>Hologalegina</taxon>
        <taxon>IRL clade</taxon>
        <taxon>Trifolieae</taxon>
        <taxon>Trifolium</taxon>
    </lineage>
</organism>
<dbReference type="Proteomes" id="UP000265520">
    <property type="component" value="Unassembled WGS sequence"/>
</dbReference>
<evidence type="ECO:0000256" key="4">
    <source>
        <dbReference type="ARBA" id="ARBA00023163"/>
    </source>
</evidence>
<evidence type="ECO:0000313" key="7">
    <source>
        <dbReference type="Proteomes" id="UP000265520"/>
    </source>
</evidence>
<dbReference type="InterPro" id="IPR015300">
    <property type="entry name" value="DNA-bd_pseudobarrel_sf"/>
</dbReference>
<dbReference type="EMBL" id="LXQA010003211">
    <property type="protein sequence ID" value="MCH82105.1"/>
    <property type="molecule type" value="Genomic_DNA"/>
</dbReference>
<evidence type="ECO:0008006" key="8">
    <source>
        <dbReference type="Google" id="ProtNLM"/>
    </source>
</evidence>
<evidence type="ECO:0000256" key="5">
    <source>
        <dbReference type="ARBA" id="ARBA00023242"/>
    </source>
</evidence>
<protein>
    <recommendedName>
        <fullName evidence="8">B3 domain-containing protein</fullName>
    </recommendedName>
</protein>
<comment type="caution">
    <text evidence="6">The sequence shown here is derived from an EMBL/GenBank/DDBJ whole genome shotgun (WGS) entry which is preliminary data.</text>
</comment>
<keyword evidence="2" id="KW-0805">Transcription regulation</keyword>